<dbReference type="EMBL" id="KU144996">
    <property type="protein sequence ID" value="AMK59616.1"/>
    <property type="molecule type" value="Genomic_DNA"/>
</dbReference>
<evidence type="ECO:0000259" key="1">
    <source>
        <dbReference type="PROSITE" id="PS50206"/>
    </source>
</evidence>
<name>A0A140E004_9BACT</name>
<dbReference type="InterPro" id="IPR050229">
    <property type="entry name" value="GlpE_sulfurtransferase"/>
</dbReference>
<dbReference type="Pfam" id="PF00581">
    <property type="entry name" value="Rhodanese"/>
    <property type="match status" value="1"/>
</dbReference>
<sequence>MAFEEITPAEANRRLDEFHVLDVRAEHEFQGPLGRVPGASLLPLPELEARAAELPTSRPLLVVCRSGARSGKACQLLTARGIAPVANLAGGMIAWNRAQLPIEHTDPGSLKELLALVMAWLSQVGPWTPEAVRELVRERLEEAGSSFEAPSHAALDRALDFLEESFAQAASSPPDLDLSLTAFRRSLAVL</sequence>
<dbReference type="SUPFAM" id="SSF52821">
    <property type="entry name" value="Rhodanese/Cell cycle control phosphatase"/>
    <property type="match status" value="1"/>
</dbReference>
<dbReference type="Gene3D" id="3.40.250.10">
    <property type="entry name" value="Rhodanese-like domain"/>
    <property type="match status" value="1"/>
</dbReference>
<proteinExistence type="predicted"/>
<dbReference type="InterPro" id="IPR036873">
    <property type="entry name" value="Rhodanese-like_dom_sf"/>
</dbReference>
<dbReference type="PROSITE" id="PS50206">
    <property type="entry name" value="RHODANESE_3"/>
    <property type="match status" value="1"/>
</dbReference>
<accession>A0A140E004</accession>
<dbReference type="PANTHER" id="PTHR43031">
    <property type="entry name" value="FAD-DEPENDENT OXIDOREDUCTASE"/>
    <property type="match status" value="1"/>
</dbReference>
<feature type="domain" description="Rhodanese" evidence="1">
    <location>
        <begin position="14"/>
        <end position="104"/>
    </location>
</feature>
<dbReference type="InterPro" id="IPR001763">
    <property type="entry name" value="Rhodanese-like_dom"/>
</dbReference>
<organism evidence="2">
    <name type="scientific">uncultured bacterium UPO76</name>
    <dbReference type="NCBI Taxonomy" id="1776993"/>
    <lineage>
        <taxon>Bacteria</taxon>
        <taxon>environmental samples</taxon>
    </lineage>
</organism>
<dbReference type="PANTHER" id="PTHR43031:SF1">
    <property type="entry name" value="PYRIDINE NUCLEOTIDE-DISULPHIDE OXIDOREDUCTASE"/>
    <property type="match status" value="1"/>
</dbReference>
<reference evidence="2" key="1">
    <citation type="journal article" date="2016" name="Appl. Environ. Microbiol.">
        <title>Functional Metagenomics of a Biostimulated Petroleum-Contaminated Soil Reveals an Extraordinary Diversity of Extradiol Dioxygenases.</title>
        <authorList>
            <person name="Terron-Gonzalez L."/>
            <person name="Martin-Cabello G."/>
            <person name="Ferrer M."/>
            <person name="Santero E."/>
        </authorList>
    </citation>
    <scope>NUCLEOTIDE SEQUENCE</scope>
</reference>
<evidence type="ECO:0000313" key="2">
    <source>
        <dbReference type="EMBL" id="AMK59616.1"/>
    </source>
</evidence>
<dbReference type="CDD" id="cd00158">
    <property type="entry name" value="RHOD"/>
    <property type="match status" value="1"/>
</dbReference>
<protein>
    <submittedName>
        <fullName evidence="2">Beta-lactamase-like protein</fullName>
    </submittedName>
</protein>
<dbReference type="AlphaFoldDB" id="A0A140E004"/>
<dbReference type="SMART" id="SM00450">
    <property type="entry name" value="RHOD"/>
    <property type="match status" value="1"/>
</dbReference>